<sequence>MPCCFHFPCSAKNFLGSSEHRPLNLVNNKRIASSKL</sequence>
<organism evidence="1 2">
    <name type="scientific">Setaria viridis</name>
    <name type="common">Green bristlegrass</name>
    <name type="synonym">Setaria italica subsp. viridis</name>
    <dbReference type="NCBI Taxonomy" id="4556"/>
    <lineage>
        <taxon>Eukaryota</taxon>
        <taxon>Viridiplantae</taxon>
        <taxon>Streptophyta</taxon>
        <taxon>Embryophyta</taxon>
        <taxon>Tracheophyta</taxon>
        <taxon>Spermatophyta</taxon>
        <taxon>Magnoliopsida</taxon>
        <taxon>Liliopsida</taxon>
        <taxon>Poales</taxon>
        <taxon>Poaceae</taxon>
        <taxon>PACMAD clade</taxon>
        <taxon>Panicoideae</taxon>
        <taxon>Panicodae</taxon>
        <taxon>Paniceae</taxon>
        <taxon>Cenchrinae</taxon>
        <taxon>Setaria</taxon>
    </lineage>
</organism>
<evidence type="ECO:0000313" key="2">
    <source>
        <dbReference type="Proteomes" id="UP000298652"/>
    </source>
</evidence>
<keyword evidence="2" id="KW-1185">Reference proteome</keyword>
<name>A0A4U6TKC4_SETVI</name>
<dbReference type="Proteomes" id="UP000298652">
    <property type="component" value="Chromosome 8"/>
</dbReference>
<gene>
    <name evidence="1" type="ORF">SEVIR_8G230084v2</name>
</gene>
<reference evidence="1" key="1">
    <citation type="submission" date="2019-03" db="EMBL/GenBank/DDBJ databases">
        <title>WGS assembly of Setaria viridis.</title>
        <authorList>
            <person name="Huang P."/>
            <person name="Jenkins J."/>
            <person name="Grimwood J."/>
            <person name="Barry K."/>
            <person name="Healey A."/>
            <person name="Mamidi S."/>
            <person name="Sreedasyam A."/>
            <person name="Shu S."/>
            <person name="Feldman M."/>
            <person name="Wu J."/>
            <person name="Yu Y."/>
            <person name="Chen C."/>
            <person name="Johnson J."/>
            <person name="Rokhsar D."/>
            <person name="Baxter I."/>
            <person name="Schmutz J."/>
            <person name="Brutnell T."/>
            <person name="Kellogg E."/>
        </authorList>
    </citation>
    <scope>NUCLEOTIDE SEQUENCE [LARGE SCALE GENOMIC DNA]</scope>
</reference>
<accession>A0A4U6TKC4</accession>
<dbReference type="EMBL" id="CM016559">
    <property type="protein sequence ID" value="TKW02192.1"/>
    <property type="molecule type" value="Genomic_DNA"/>
</dbReference>
<protein>
    <submittedName>
        <fullName evidence="1">Uncharacterized protein</fullName>
    </submittedName>
</protein>
<evidence type="ECO:0000313" key="1">
    <source>
        <dbReference type="EMBL" id="TKW02192.1"/>
    </source>
</evidence>
<dbReference type="Gramene" id="TKW02192">
    <property type="protein sequence ID" value="TKW02192"/>
    <property type="gene ID" value="SEVIR_8G230084v2"/>
</dbReference>
<proteinExistence type="predicted"/>
<dbReference type="AlphaFoldDB" id="A0A4U6TKC4"/>